<evidence type="ECO:0000313" key="5">
    <source>
        <dbReference type="EMBL" id="ADU63488.1"/>
    </source>
</evidence>
<keyword evidence="6" id="KW-1185">Reference proteome</keyword>
<dbReference type="eggNOG" id="COG1846">
    <property type="taxonomic scope" value="Bacteria"/>
</dbReference>
<dbReference type="PROSITE" id="PS50995">
    <property type="entry name" value="HTH_MARR_2"/>
    <property type="match status" value="1"/>
</dbReference>
<dbReference type="STRING" id="643562.Daes_2485"/>
<evidence type="ECO:0000256" key="3">
    <source>
        <dbReference type="ARBA" id="ARBA00023163"/>
    </source>
</evidence>
<dbReference type="SUPFAM" id="SSF46785">
    <property type="entry name" value="Winged helix' DNA-binding domain"/>
    <property type="match status" value="1"/>
</dbReference>
<proteinExistence type="predicted"/>
<dbReference type="OrthoDB" id="8906692at2"/>
<dbReference type="SMART" id="SM00347">
    <property type="entry name" value="HTH_MARR"/>
    <property type="match status" value="1"/>
</dbReference>
<dbReference type="PANTHER" id="PTHR33164:SF64">
    <property type="entry name" value="TRANSCRIPTIONAL REGULATOR SLYA"/>
    <property type="match status" value="1"/>
</dbReference>
<accession>E6VUY0</accession>
<keyword evidence="1" id="KW-0805">Transcription regulation</keyword>
<dbReference type="KEGG" id="das:Daes_2485"/>
<dbReference type="Gene3D" id="1.10.10.10">
    <property type="entry name" value="Winged helix-like DNA-binding domain superfamily/Winged helix DNA-binding domain"/>
    <property type="match status" value="1"/>
</dbReference>
<reference evidence="5 6" key="2">
    <citation type="journal article" date="2014" name="Genome Announc.">
        <title>Complete Genome Sequence of the Subsurface, Mesophilic Sulfate-Reducing Bacterium Desulfovibrio aespoeensis Aspo-2.</title>
        <authorList>
            <person name="Pedersen K."/>
            <person name="Bengtsson A."/>
            <person name="Edlund J."/>
            <person name="Rabe L."/>
            <person name="Hazen T."/>
            <person name="Chakraborty R."/>
            <person name="Goodwin L."/>
            <person name="Shapiro N."/>
        </authorList>
    </citation>
    <scope>NUCLEOTIDE SEQUENCE [LARGE SCALE GENOMIC DNA]</scope>
    <source>
        <strain evidence="6">ATCC 700646 / DSM 10631 / Aspo-2</strain>
    </source>
</reference>
<dbReference type="AlphaFoldDB" id="E6VUY0"/>
<evidence type="ECO:0000313" key="6">
    <source>
        <dbReference type="Proteomes" id="UP000002191"/>
    </source>
</evidence>
<name>E6VUY0_PSEA9</name>
<dbReference type="PRINTS" id="PR00598">
    <property type="entry name" value="HTHMARR"/>
</dbReference>
<organism evidence="5 6">
    <name type="scientific">Pseudodesulfovibrio aespoeensis (strain ATCC 700646 / DSM 10631 / Aspo-2)</name>
    <name type="common">Desulfovibrio aespoeensis</name>
    <dbReference type="NCBI Taxonomy" id="643562"/>
    <lineage>
        <taxon>Bacteria</taxon>
        <taxon>Pseudomonadati</taxon>
        <taxon>Thermodesulfobacteriota</taxon>
        <taxon>Desulfovibrionia</taxon>
        <taxon>Desulfovibrionales</taxon>
        <taxon>Desulfovibrionaceae</taxon>
    </lineage>
</organism>
<dbReference type="Proteomes" id="UP000002191">
    <property type="component" value="Chromosome"/>
</dbReference>
<feature type="domain" description="HTH marR-type" evidence="4">
    <location>
        <begin position="9"/>
        <end position="143"/>
    </location>
</feature>
<dbReference type="InterPro" id="IPR036390">
    <property type="entry name" value="WH_DNA-bd_sf"/>
</dbReference>
<dbReference type="Pfam" id="PF12802">
    <property type="entry name" value="MarR_2"/>
    <property type="match status" value="1"/>
</dbReference>
<reference evidence="6" key="1">
    <citation type="submission" date="2010-12" db="EMBL/GenBank/DDBJ databases">
        <title>Complete sequence of Desulfovibrio aespoeensis Aspo-2.</title>
        <authorList>
            <consortium name="US DOE Joint Genome Institute"/>
            <person name="Lucas S."/>
            <person name="Copeland A."/>
            <person name="Lapidus A."/>
            <person name="Cheng J.-F."/>
            <person name="Goodwin L."/>
            <person name="Pitluck S."/>
            <person name="Chertkov O."/>
            <person name="Misra M."/>
            <person name="Detter J.C."/>
            <person name="Han C."/>
            <person name="Tapia R."/>
            <person name="Land M."/>
            <person name="Hauser L."/>
            <person name="Kyrpides N."/>
            <person name="Ivanova N."/>
            <person name="Ovchinnikova G."/>
            <person name="Pedersen K."/>
            <person name="Jagevall S."/>
            <person name="Hazen T."/>
            <person name="Woyke T."/>
        </authorList>
    </citation>
    <scope>NUCLEOTIDE SEQUENCE [LARGE SCALE GENOMIC DNA]</scope>
    <source>
        <strain evidence="6">ATCC 700646 / DSM 10631 / Aspo-2</strain>
    </source>
</reference>
<gene>
    <name evidence="5" type="ordered locus">Daes_2485</name>
</gene>
<dbReference type="HOGENOM" id="CLU_083287_18_6_7"/>
<dbReference type="EMBL" id="CP002431">
    <property type="protein sequence ID" value="ADU63488.1"/>
    <property type="molecule type" value="Genomic_DNA"/>
</dbReference>
<dbReference type="PANTHER" id="PTHR33164">
    <property type="entry name" value="TRANSCRIPTIONAL REGULATOR, MARR FAMILY"/>
    <property type="match status" value="1"/>
</dbReference>
<keyword evidence="3" id="KW-0804">Transcription</keyword>
<dbReference type="InterPro" id="IPR039422">
    <property type="entry name" value="MarR/SlyA-like"/>
</dbReference>
<dbReference type="GO" id="GO:0003700">
    <property type="term" value="F:DNA-binding transcription factor activity"/>
    <property type="evidence" value="ECO:0007669"/>
    <property type="project" value="InterPro"/>
</dbReference>
<protein>
    <submittedName>
        <fullName evidence="5">Regulatory protein MarR</fullName>
    </submittedName>
</protein>
<keyword evidence="2" id="KW-0238">DNA-binding</keyword>
<evidence type="ECO:0000256" key="2">
    <source>
        <dbReference type="ARBA" id="ARBA00023125"/>
    </source>
</evidence>
<evidence type="ECO:0000259" key="4">
    <source>
        <dbReference type="PROSITE" id="PS50995"/>
    </source>
</evidence>
<dbReference type="GO" id="GO:0003677">
    <property type="term" value="F:DNA binding"/>
    <property type="evidence" value="ECO:0007669"/>
    <property type="project" value="UniProtKB-KW"/>
</dbReference>
<dbReference type="InterPro" id="IPR000835">
    <property type="entry name" value="HTH_MarR-typ"/>
</dbReference>
<dbReference type="InterPro" id="IPR036388">
    <property type="entry name" value="WH-like_DNA-bd_sf"/>
</dbReference>
<evidence type="ECO:0000256" key="1">
    <source>
        <dbReference type="ARBA" id="ARBA00023015"/>
    </source>
</evidence>
<sequence>MTIDRLNPKDSLGFLTWKVSRLLTNSLAARFAAEGIRITVEQWRALLPLYKCDGMSQGRLCEVLSQEKTGVSRLLAALERRGLVRRESGDGDRRVKHLFITDQGRGLVDATIQMALENSRGCCADISPEDLEVCMRVLWKIVEPSFDHACLLRGTE</sequence>
<dbReference type="GO" id="GO:0006950">
    <property type="term" value="P:response to stress"/>
    <property type="evidence" value="ECO:0007669"/>
    <property type="project" value="TreeGrafter"/>
</dbReference>